<reference evidence="2" key="1">
    <citation type="journal article" date="2020" name="Stud. Mycol.">
        <title>101 Dothideomycetes genomes: a test case for predicting lifestyles and emergence of pathogens.</title>
        <authorList>
            <person name="Haridas S."/>
            <person name="Albert R."/>
            <person name="Binder M."/>
            <person name="Bloem J."/>
            <person name="Labutti K."/>
            <person name="Salamov A."/>
            <person name="Andreopoulos B."/>
            <person name="Baker S."/>
            <person name="Barry K."/>
            <person name="Bills G."/>
            <person name="Bluhm B."/>
            <person name="Cannon C."/>
            <person name="Castanera R."/>
            <person name="Culley D."/>
            <person name="Daum C."/>
            <person name="Ezra D."/>
            <person name="Gonzalez J."/>
            <person name="Henrissat B."/>
            <person name="Kuo A."/>
            <person name="Liang C."/>
            <person name="Lipzen A."/>
            <person name="Lutzoni F."/>
            <person name="Magnuson J."/>
            <person name="Mondo S."/>
            <person name="Nolan M."/>
            <person name="Ohm R."/>
            <person name="Pangilinan J."/>
            <person name="Park H.-J."/>
            <person name="Ramirez L."/>
            <person name="Alfaro M."/>
            <person name="Sun H."/>
            <person name="Tritt A."/>
            <person name="Yoshinaga Y."/>
            <person name="Zwiers L.-H."/>
            <person name="Turgeon B."/>
            <person name="Goodwin S."/>
            <person name="Spatafora J."/>
            <person name="Crous P."/>
            <person name="Grigoriev I."/>
        </authorList>
    </citation>
    <scope>NUCLEOTIDE SEQUENCE</scope>
    <source>
        <strain evidence="2">CBS 110217</strain>
    </source>
</reference>
<dbReference type="Proteomes" id="UP000799777">
    <property type="component" value="Unassembled WGS sequence"/>
</dbReference>
<dbReference type="PROSITE" id="PS50181">
    <property type="entry name" value="FBOX"/>
    <property type="match status" value="1"/>
</dbReference>
<sequence length="358" mass="40089">MDSLSNELLLNVASELVTEDLCALALVSKHMQPIAQEHLYRAISIPASRPLPAPMNIPDKCTPTAILRAVQVRSGNARAFRTKLVATALNTTPNLVTFDHRYDPSAHQEPANTRPGDGCTLPSLTTLRLDLYCNFTPLEPPPEATSKVQTLEMVISALDFNYDHYFDYFTKLMRLVIHICNWKFEPSHGHRKAHRSDVIDRNDTPDFGEFVDTKLSCLADTLEELEIIYEEDERRKDYIWNFQPADFAAFKKLKTPSTPHPLIQANDDLVPCGFAEENLPSSLNKLKITHVDVREADINLLLKSTASSRAHFTKLAEVHIKPLIIEGTAMLLPRRGIADGVASLKEAGVKVEAQTVDR</sequence>
<dbReference type="InterPro" id="IPR001810">
    <property type="entry name" value="F-box_dom"/>
</dbReference>
<proteinExistence type="predicted"/>
<dbReference type="AlphaFoldDB" id="A0A9P4H7P2"/>
<evidence type="ECO:0000313" key="2">
    <source>
        <dbReference type="EMBL" id="KAF2029170.1"/>
    </source>
</evidence>
<dbReference type="CDD" id="cd09917">
    <property type="entry name" value="F-box_SF"/>
    <property type="match status" value="1"/>
</dbReference>
<dbReference type="OrthoDB" id="3682458at2759"/>
<accession>A0A9P4H7P2</accession>
<feature type="domain" description="F-box" evidence="1">
    <location>
        <begin position="1"/>
        <end position="43"/>
    </location>
</feature>
<keyword evidence="3" id="KW-1185">Reference proteome</keyword>
<organism evidence="2 3">
    <name type="scientific">Setomelanomma holmii</name>
    <dbReference type="NCBI Taxonomy" id="210430"/>
    <lineage>
        <taxon>Eukaryota</taxon>
        <taxon>Fungi</taxon>
        <taxon>Dikarya</taxon>
        <taxon>Ascomycota</taxon>
        <taxon>Pezizomycotina</taxon>
        <taxon>Dothideomycetes</taxon>
        <taxon>Pleosporomycetidae</taxon>
        <taxon>Pleosporales</taxon>
        <taxon>Pleosporineae</taxon>
        <taxon>Phaeosphaeriaceae</taxon>
        <taxon>Setomelanomma</taxon>
    </lineage>
</organism>
<evidence type="ECO:0000313" key="3">
    <source>
        <dbReference type="Proteomes" id="UP000799777"/>
    </source>
</evidence>
<dbReference type="Pfam" id="PF12937">
    <property type="entry name" value="F-box-like"/>
    <property type="match status" value="1"/>
</dbReference>
<gene>
    <name evidence="2" type="ORF">EK21DRAFT_113227</name>
</gene>
<evidence type="ECO:0000259" key="1">
    <source>
        <dbReference type="PROSITE" id="PS50181"/>
    </source>
</evidence>
<comment type="caution">
    <text evidence="2">The sequence shown here is derived from an EMBL/GenBank/DDBJ whole genome shotgun (WGS) entry which is preliminary data.</text>
</comment>
<protein>
    <recommendedName>
        <fullName evidence="1">F-box domain-containing protein</fullName>
    </recommendedName>
</protein>
<dbReference type="EMBL" id="ML978204">
    <property type="protein sequence ID" value="KAF2029170.1"/>
    <property type="molecule type" value="Genomic_DNA"/>
</dbReference>
<name>A0A9P4H7P2_9PLEO</name>